<evidence type="ECO:0000256" key="1">
    <source>
        <dbReference type="SAM" id="MobiDB-lite"/>
    </source>
</evidence>
<dbReference type="Proteomes" id="UP000652761">
    <property type="component" value="Unassembled WGS sequence"/>
</dbReference>
<feature type="compositionally biased region" description="Low complexity" evidence="1">
    <location>
        <begin position="1"/>
        <end position="31"/>
    </location>
</feature>
<comment type="caution">
    <text evidence="2">The sequence shown here is derived from an EMBL/GenBank/DDBJ whole genome shotgun (WGS) entry which is preliminary data.</text>
</comment>
<dbReference type="AlphaFoldDB" id="A0A843V4W3"/>
<feature type="region of interest" description="Disordered" evidence="1">
    <location>
        <begin position="1"/>
        <end position="34"/>
    </location>
</feature>
<proteinExistence type="predicted"/>
<evidence type="ECO:0000313" key="2">
    <source>
        <dbReference type="EMBL" id="MQL90915.1"/>
    </source>
</evidence>
<protein>
    <submittedName>
        <fullName evidence="2">Uncharacterized protein</fullName>
    </submittedName>
</protein>
<dbReference type="EMBL" id="NMUH01001284">
    <property type="protein sequence ID" value="MQL90915.1"/>
    <property type="molecule type" value="Genomic_DNA"/>
</dbReference>
<evidence type="ECO:0000313" key="3">
    <source>
        <dbReference type="Proteomes" id="UP000652761"/>
    </source>
</evidence>
<gene>
    <name evidence="2" type="ORF">Taro_023517</name>
</gene>
<accession>A0A843V4W3</accession>
<reference evidence="2" key="1">
    <citation type="submission" date="2017-07" db="EMBL/GenBank/DDBJ databases">
        <title>Taro Niue Genome Assembly and Annotation.</title>
        <authorList>
            <person name="Atibalentja N."/>
            <person name="Keating K."/>
            <person name="Fields C.J."/>
        </authorList>
    </citation>
    <scope>NUCLEOTIDE SEQUENCE</scope>
    <source>
        <strain evidence="2">Niue_2</strain>
        <tissue evidence="2">Leaf</tissue>
    </source>
</reference>
<sequence length="124" mass="12498">MVCEARSGSNSGRSSSRGRGLFVASASGSSSVPPPLAAGLGEFTPLPARVEAVGPSSVPPPLVAGPSASAPPAFLAGASTVPEAEDAVSLKEGGCSFYDSTLWDVWINGAIIDSRVIRTRRGLD</sequence>
<keyword evidence="3" id="KW-1185">Reference proteome</keyword>
<name>A0A843V4W3_COLES</name>
<organism evidence="2 3">
    <name type="scientific">Colocasia esculenta</name>
    <name type="common">Wild taro</name>
    <name type="synonym">Arum esculentum</name>
    <dbReference type="NCBI Taxonomy" id="4460"/>
    <lineage>
        <taxon>Eukaryota</taxon>
        <taxon>Viridiplantae</taxon>
        <taxon>Streptophyta</taxon>
        <taxon>Embryophyta</taxon>
        <taxon>Tracheophyta</taxon>
        <taxon>Spermatophyta</taxon>
        <taxon>Magnoliopsida</taxon>
        <taxon>Liliopsida</taxon>
        <taxon>Araceae</taxon>
        <taxon>Aroideae</taxon>
        <taxon>Colocasieae</taxon>
        <taxon>Colocasia</taxon>
    </lineage>
</organism>